<evidence type="ECO:0000256" key="6">
    <source>
        <dbReference type="SAM" id="Phobius"/>
    </source>
</evidence>
<dbReference type="InterPro" id="IPR007156">
    <property type="entry name" value="MamQ_LemA"/>
</dbReference>
<organism evidence="7 8">
    <name type="scientific">Mycoplasmopsis citelli</name>
    <dbReference type="NCBI Taxonomy" id="171281"/>
    <lineage>
        <taxon>Bacteria</taxon>
        <taxon>Bacillati</taxon>
        <taxon>Mycoplasmatota</taxon>
        <taxon>Mycoplasmoidales</taxon>
        <taxon>Metamycoplasmataceae</taxon>
        <taxon>Mycoplasmopsis</taxon>
    </lineage>
</organism>
<evidence type="ECO:0000256" key="1">
    <source>
        <dbReference type="ARBA" id="ARBA00004167"/>
    </source>
</evidence>
<dbReference type="Proteomes" id="UP000290985">
    <property type="component" value="Chromosome"/>
</dbReference>
<proteinExistence type="inferred from homology"/>
<dbReference type="EMBL" id="LR215036">
    <property type="protein sequence ID" value="VEU74852.1"/>
    <property type="molecule type" value="Genomic_DNA"/>
</dbReference>
<sequence>MGNLFDQTPNNTQEFNPAADNRSIAVKSGPAGTLVYVFTLGIFTLGIHYIVTKNKFLRMQNKINNSASGIDVQLTKRFDTLTKLADAVAAYKKQEETMTHEFAQMRSLIYSNPTANASQIEALNSSILGRLIAVSENYPDLKSSTLFKDLMDQSAYLEREIAAARRVYNMDVNEFNSVIFTWPNSVVASFQGLTTKPLYQASAAKREDVKFNF</sequence>
<protein>
    <submittedName>
        <fullName evidence="7">LemA family</fullName>
    </submittedName>
</protein>
<dbReference type="RefSeq" id="WP_129725643.1">
    <property type="nucleotide sequence ID" value="NZ_CP101807.1"/>
</dbReference>
<dbReference type="OrthoDB" id="384498at2"/>
<dbReference type="GO" id="GO:0016020">
    <property type="term" value="C:membrane"/>
    <property type="evidence" value="ECO:0007669"/>
    <property type="project" value="UniProtKB-SubCell"/>
</dbReference>
<evidence type="ECO:0000256" key="2">
    <source>
        <dbReference type="ARBA" id="ARBA00008854"/>
    </source>
</evidence>
<dbReference type="Pfam" id="PF04011">
    <property type="entry name" value="LemA"/>
    <property type="match status" value="1"/>
</dbReference>
<keyword evidence="8" id="KW-1185">Reference proteome</keyword>
<dbReference type="KEGG" id="mcit:NCTC10181_00716"/>
<keyword evidence="4 6" id="KW-1133">Transmembrane helix</keyword>
<dbReference type="PANTHER" id="PTHR34478:SF1">
    <property type="entry name" value="PROTEIN LEMA"/>
    <property type="match status" value="1"/>
</dbReference>
<evidence type="ECO:0000313" key="7">
    <source>
        <dbReference type="EMBL" id="VEU74852.1"/>
    </source>
</evidence>
<feature type="transmembrane region" description="Helical" evidence="6">
    <location>
        <begin position="33"/>
        <end position="52"/>
    </location>
</feature>
<gene>
    <name evidence="7" type="ORF">NCTC10181_00716</name>
</gene>
<comment type="subcellular location">
    <subcellularLocation>
        <location evidence="1">Membrane</location>
        <topology evidence="1">Single-pass membrane protein</topology>
    </subcellularLocation>
</comment>
<dbReference type="PANTHER" id="PTHR34478">
    <property type="entry name" value="PROTEIN LEMA"/>
    <property type="match status" value="1"/>
</dbReference>
<comment type="similarity">
    <text evidence="2">Belongs to the LemA family.</text>
</comment>
<reference evidence="7 8" key="1">
    <citation type="submission" date="2019-01" db="EMBL/GenBank/DDBJ databases">
        <authorList>
            <consortium name="Pathogen Informatics"/>
        </authorList>
    </citation>
    <scope>NUCLEOTIDE SEQUENCE [LARGE SCALE GENOMIC DNA]</scope>
    <source>
        <strain evidence="7 8">NCTC10181</strain>
    </source>
</reference>
<keyword evidence="5 6" id="KW-0472">Membrane</keyword>
<dbReference type="SUPFAM" id="SSF140478">
    <property type="entry name" value="LemA-like"/>
    <property type="match status" value="1"/>
</dbReference>
<dbReference type="Gene3D" id="1.20.1440.20">
    <property type="entry name" value="LemA-like domain"/>
    <property type="match status" value="1"/>
</dbReference>
<dbReference type="InterPro" id="IPR023353">
    <property type="entry name" value="LemA-like_dom_sf"/>
</dbReference>
<keyword evidence="3 6" id="KW-0812">Transmembrane</keyword>
<dbReference type="AlphaFoldDB" id="A0A449B2N5"/>
<evidence type="ECO:0000256" key="3">
    <source>
        <dbReference type="ARBA" id="ARBA00022692"/>
    </source>
</evidence>
<evidence type="ECO:0000256" key="5">
    <source>
        <dbReference type="ARBA" id="ARBA00023136"/>
    </source>
</evidence>
<evidence type="ECO:0000256" key="4">
    <source>
        <dbReference type="ARBA" id="ARBA00022989"/>
    </source>
</evidence>
<evidence type="ECO:0000313" key="8">
    <source>
        <dbReference type="Proteomes" id="UP000290985"/>
    </source>
</evidence>
<accession>A0A449B2N5</accession>
<name>A0A449B2N5_9BACT</name>